<dbReference type="Proteomes" id="UP000001554">
    <property type="component" value="Chromosome 6"/>
</dbReference>
<protein>
    <submittedName>
        <fullName evidence="2">Uncharacterized protein LOC118417535</fullName>
    </submittedName>
</protein>
<sequence>MSASTSTAPNLSDDRTQRFYKDVSAEEVLTWILEYACKYGLKEVVNGISAGNPRKLLQYGITEGRLVAYLLWNCVSENLVEGYDLCIQLLRHTYTHAPLVRFQHYVRILFALKVKVMLHILADKFELCLASSKLKELFPKEGEKLPPSLEHDATGF</sequence>
<dbReference type="GeneID" id="118417535"/>
<evidence type="ECO:0000313" key="1">
    <source>
        <dbReference type="Proteomes" id="UP000001554"/>
    </source>
</evidence>
<organism evidence="1 2">
    <name type="scientific">Branchiostoma floridae</name>
    <name type="common">Florida lancelet</name>
    <name type="synonym">Amphioxus</name>
    <dbReference type="NCBI Taxonomy" id="7739"/>
    <lineage>
        <taxon>Eukaryota</taxon>
        <taxon>Metazoa</taxon>
        <taxon>Chordata</taxon>
        <taxon>Cephalochordata</taxon>
        <taxon>Leptocardii</taxon>
        <taxon>Amphioxiformes</taxon>
        <taxon>Branchiostomatidae</taxon>
        <taxon>Branchiostoma</taxon>
    </lineage>
</organism>
<reference evidence="2" key="2">
    <citation type="submission" date="2025-08" db="UniProtKB">
        <authorList>
            <consortium name="RefSeq"/>
        </authorList>
    </citation>
    <scope>IDENTIFICATION</scope>
    <source>
        <strain evidence="2">S238N-H82</strain>
        <tissue evidence="2">Testes</tissue>
    </source>
</reference>
<gene>
    <name evidence="2" type="primary">LOC118417535</name>
</gene>
<dbReference type="AlphaFoldDB" id="A0A9J7LBC5"/>
<dbReference type="OrthoDB" id="6110924at2759"/>
<reference evidence="1" key="1">
    <citation type="journal article" date="2020" name="Nat. Ecol. Evol.">
        <title>Deeply conserved synteny resolves early events in vertebrate evolution.</title>
        <authorList>
            <person name="Simakov O."/>
            <person name="Marletaz F."/>
            <person name="Yue J.X."/>
            <person name="O'Connell B."/>
            <person name="Jenkins J."/>
            <person name="Brandt A."/>
            <person name="Calef R."/>
            <person name="Tung C.H."/>
            <person name="Huang T.K."/>
            <person name="Schmutz J."/>
            <person name="Satoh N."/>
            <person name="Yu J.K."/>
            <person name="Putnam N.H."/>
            <person name="Green R.E."/>
            <person name="Rokhsar D.S."/>
        </authorList>
    </citation>
    <scope>NUCLEOTIDE SEQUENCE [LARGE SCALE GENOMIC DNA]</scope>
    <source>
        <strain evidence="1">S238N-H82</strain>
    </source>
</reference>
<accession>A0A9J7LBC5</accession>
<name>A0A9J7LBC5_BRAFL</name>
<dbReference type="RefSeq" id="XP_035679015.1">
    <property type="nucleotide sequence ID" value="XM_035823122.1"/>
</dbReference>
<proteinExistence type="predicted"/>
<dbReference type="KEGG" id="bfo:118417535"/>
<evidence type="ECO:0000313" key="2">
    <source>
        <dbReference type="RefSeq" id="XP_035679015.1"/>
    </source>
</evidence>
<keyword evidence="1" id="KW-1185">Reference proteome</keyword>